<dbReference type="PANTHER" id="PTHR30055">
    <property type="entry name" value="HTH-TYPE TRANSCRIPTIONAL REGULATOR RUTR"/>
    <property type="match status" value="1"/>
</dbReference>
<dbReference type="Pfam" id="PF00440">
    <property type="entry name" value="TetR_N"/>
    <property type="match status" value="1"/>
</dbReference>
<evidence type="ECO:0000256" key="5">
    <source>
        <dbReference type="PROSITE-ProRule" id="PRU00335"/>
    </source>
</evidence>
<evidence type="ECO:0000256" key="3">
    <source>
        <dbReference type="ARBA" id="ARBA00023125"/>
    </source>
</evidence>
<dbReference type="InterPro" id="IPR039538">
    <property type="entry name" value="BetI_C"/>
</dbReference>
<dbReference type="InterPro" id="IPR050109">
    <property type="entry name" value="HTH-type_TetR-like_transc_reg"/>
</dbReference>
<dbReference type="PRINTS" id="PR00455">
    <property type="entry name" value="HTHTETR"/>
</dbReference>
<evidence type="ECO:0000313" key="8">
    <source>
        <dbReference type="Proteomes" id="UP001564626"/>
    </source>
</evidence>
<keyword evidence="2" id="KW-0805">Transcription regulation</keyword>
<dbReference type="Proteomes" id="UP001564626">
    <property type="component" value="Unassembled WGS sequence"/>
</dbReference>
<comment type="caution">
    <text evidence="7">The sequence shown here is derived from an EMBL/GenBank/DDBJ whole genome shotgun (WGS) entry which is preliminary data.</text>
</comment>
<organism evidence="7 8">
    <name type="scientific">Saccharopolyspora cebuensis</name>
    <dbReference type="NCBI Taxonomy" id="418759"/>
    <lineage>
        <taxon>Bacteria</taxon>
        <taxon>Bacillati</taxon>
        <taxon>Actinomycetota</taxon>
        <taxon>Actinomycetes</taxon>
        <taxon>Pseudonocardiales</taxon>
        <taxon>Pseudonocardiaceae</taxon>
        <taxon>Saccharopolyspora</taxon>
    </lineage>
</organism>
<gene>
    <name evidence="7" type="ORF">AB8O55_07305</name>
</gene>
<dbReference type="RefSeq" id="WP_345364710.1">
    <property type="nucleotide sequence ID" value="NZ_BAABII010000012.1"/>
</dbReference>
<feature type="domain" description="HTH tetR-type" evidence="6">
    <location>
        <begin position="1"/>
        <end position="61"/>
    </location>
</feature>
<keyword evidence="8" id="KW-1185">Reference proteome</keyword>
<dbReference type="PROSITE" id="PS50977">
    <property type="entry name" value="HTH_TETR_2"/>
    <property type="match status" value="1"/>
</dbReference>
<dbReference type="InterPro" id="IPR009057">
    <property type="entry name" value="Homeodomain-like_sf"/>
</dbReference>
<name>A0ABV4CE09_9PSEU</name>
<dbReference type="InterPro" id="IPR036271">
    <property type="entry name" value="Tet_transcr_reg_TetR-rel_C_sf"/>
</dbReference>
<proteinExistence type="predicted"/>
<dbReference type="EMBL" id="JBGEHV010000009">
    <property type="protein sequence ID" value="MEY8039201.1"/>
    <property type="molecule type" value="Genomic_DNA"/>
</dbReference>
<feature type="DNA-binding region" description="H-T-H motif" evidence="5">
    <location>
        <begin position="24"/>
        <end position="43"/>
    </location>
</feature>
<dbReference type="Gene3D" id="1.10.357.10">
    <property type="entry name" value="Tetracycline Repressor, domain 2"/>
    <property type="match status" value="1"/>
</dbReference>
<protein>
    <submittedName>
        <fullName evidence="7">TetR/AcrR family transcriptional regulator</fullName>
    </submittedName>
</protein>
<evidence type="ECO:0000256" key="1">
    <source>
        <dbReference type="ARBA" id="ARBA00022491"/>
    </source>
</evidence>
<dbReference type="SUPFAM" id="SSF48498">
    <property type="entry name" value="Tetracyclin repressor-like, C-terminal domain"/>
    <property type="match status" value="1"/>
</dbReference>
<evidence type="ECO:0000256" key="4">
    <source>
        <dbReference type="ARBA" id="ARBA00023163"/>
    </source>
</evidence>
<evidence type="ECO:0000256" key="2">
    <source>
        <dbReference type="ARBA" id="ARBA00023015"/>
    </source>
</evidence>
<sequence>MSQREDLLAGAKRCLTEKGYGRTTARDIAAASGTHLGAIGYHFGSKDNLMNTAVLEATSEWGDRMEAAVRAAQAGDPARRLEVFLTELFAAVHQERDLLVASIQAYSQAHFDESIRTRIAAGFAEARTALAAMVLGAAEVDEATADELGSLVYALVTGYLVQSLADPDFSPPPDRLVTALHRLAS</sequence>
<evidence type="ECO:0000313" key="7">
    <source>
        <dbReference type="EMBL" id="MEY8039201.1"/>
    </source>
</evidence>
<reference evidence="7 8" key="1">
    <citation type="submission" date="2024-08" db="EMBL/GenBank/DDBJ databases">
        <title>Genome mining of Saccharopolyspora cebuensis PGLac3 from Nigerian medicinal plant.</title>
        <authorList>
            <person name="Ezeobiora C.E."/>
            <person name="Igbokwe N.H."/>
            <person name="Amin D.H."/>
            <person name="Mendie U.E."/>
        </authorList>
    </citation>
    <scope>NUCLEOTIDE SEQUENCE [LARGE SCALE GENOMIC DNA]</scope>
    <source>
        <strain evidence="7 8">PGLac3</strain>
    </source>
</reference>
<dbReference type="Pfam" id="PF13977">
    <property type="entry name" value="TetR_C_6"/>
    <property type="match status" value="1"/>
</dbReference>
<keyword evidence="1" id="KW-0678">Repressor</keyword>
<dbReference type="SUPFAM" id="SSF46689">
    <property type="entry name" value="Homeodomain-like"/>
    <property type="match status" value="1"/>
</dbReference>
<keyword evidence="4" id="KW-0804">Transcription</keyword>
<keyword evidence="3 5" id="KW-0238">DNA-binding</keyword>
<dbReference type="PANTHER" id="PTHR30055:SF219">
    <property type="entry name" value="TRANSCRIPTIONAL REGULATORY PROTEIN"/>
    <property type="match status" value="1"/>
</dbReference>
<accession>A0ABV4CE09</accession>
<evidence type="ECO:0000259" key="6">
    <source>
        <dbReference type="PROSITE" id="PS50977"/>
    </source>
</evidence>
<dbReference type="InterPro" id="IPR001647">
    <property type="entry name" value="HTH_TetR"/>
</dbReference>